<evidence type="ECO:0000256" key="1">
    <source>
        <dbReference type="SAM" id="Phobius"/>
    </source>
</evidence>
<gene>
    <name evidence="3" type="ORF">CP258_00245</name>
</gene>
<keyword evidence="1" id="KW-1133">Transmembrane helix</keyword>
<feature type="transmembrane region" description="Helical" evidence="1">
    <location>
        <begin position="177"/>
        <end position="204"/>
    </location>
</feature>
<protein>
    <submittedName>
        <fullName evidence="3">CPBP family intramembrane metalloprotease</fullName>
    </submittedName>
</protein>
<feature type="transmembrane region" description="Helical" evidence="1">
    <location>
        <begin position="55"/>
        <end position="76"/>
    </location>
</feature>
<dbReference type="EMBL" id="CP003540">
    <property type="protein sequence ID" value="AFK15700.3"/>
    <property type="molecule type" value="Genomic_DNA"/>
</dbReference>
<dbReference type="Proteomes" id="UP000006465">
    <property type="component" value="Chromosome"/>
</dbReference>
<keyword evidence="1" id="KW-0472">Membrane</keyword>
<dbReference type="GO" id="GO:0004175">
    <property type="term" value="F:endopeptidase activity"/>
    <property type="evidence" value="ECO:0007669"/>
    <property type="project" value="UniProtKB-ARBA"/>
</dbReference>
<feature type="transmembrane region" description="Helical" evidence="1">
    <location>
        <begin position="96"/>
        <end position="117"/>
    </location>
</feature>
<evidence type="ECO:0000313" key="3">
    <source>
        <dbReference type="EMBL" id="AFK15700.3"/>
    </source>
</evidence>
<accession>A0AAU8PSR1</accession>
<organism evidence="3 4">
    <name type="scientific">Corynebacterium pseudotuberculosis 258</name>
    <dbReference type="NCBI Taxonomy" id="1168865"/>
    <lineage>
        <taxon>Bacteria</taxon>
        <taxon>Bacillati</taxon>
        <taxon>Actinomycetota</taxon>
        <taxon>Actinomycetes</taxon>
        <taxon>Mycobacteriales</taxon>
        <taxon>Corynebacteriaceae</taxon>
        <taxon>Corynebacterium</taxon>
    </lineage>
</organism>
<dbReference type="AlphaFoldDB" id="A0AAU8PSR1"/>
<feature type="transmembrane region" description="Helical" evidence="1">
    <location>
        <begin position="216"/>
        <end position="235"/>
    </location>
</feature>
<dbReference type="GO" id="GO:0008237">
    <property type="term" value="F:metallopeptidase activity"/>
    <property type="evidence" value="ECO:0007669"/>
    <property type="project" value="UniProtKB-KW"/>
</dbReference>
<name>A0AAU8PSR1_CORPS</name>
<dbReference type="GO" id="GO:0080120">
    <property type="term" value="P:CAAX-box protein maturation"/>
    <property type="evidence" value="ECO:0007669"/>
    <property type="project" value="UniProtKB-ARBA"/>
</dbReference>
<keyword evidence="3" id="KW-0378">Hydrolase</keyword>
<sequence>MSQTQNRYAGISPPPRITHLLWATVLLISMVIGAVSGGFAAGFLAKKIQAPVTDFIVVGGMLGASLLGIALFYLGFIQRCHWGRRELGFISSSRSLWHLMWWFPLTVTIGSIGAMIIGTSMGLSSKEADNAAAGFHLGPIASIALLAGTILIVPFFEEVIFRRILLDWLATKMPIQFASFLVILAFTLAHVSPAIMAYVFFLGISLGLARLWFSTMWAPLIVHAANNTLVTIIALSA</sequence>
<reference evidence="3 4" key="1">
    <citation type="journal article" date="2013" name="J. Biotechnol.">
        <title>Genome sequence of Corynebacterium pseudotuberculosis biovar equi strain 258 and prediction of antigenic targets to improve biotechnological vaccine production.</title>
        <authorList>
            <person name="Soares S.C."/>
            <person name="Trost E."/>
            <person name="Ramos R.T."/>
            <person name="Carneiro A.R."/>
            <person name="Santos A.R."/>
            <person name="Pinto A.C."/>
            <person name="Barbosa E."/>
            <person name="Aburjaile F."/>
            <person name="Ali A."/>
            <person name="Diniz C.A."/>
            <person name="Hassan S.S."/>
            <person name="Fiaux K."/>
            <person name="Guimaraes L.C."/>
            <person name="Bakhtiar S.M."/>
            <person name="Pereira U."/>
            <person name="Almeida S.S."/>
            <person name="Abreu V.A."/>
            <person name="Rocha F.S."/>
            <person name="Dorella F.A."/>
            <person name="Miyoshi A."/>
            <person name="Silva A."/>
            <person name="Azevedo V."/>
            <person name="Tauch A."/>
        </authorList>
    </citation>
    <scope>NUCLEOTIDE SEQUENCE [LARGE SCALE GENOMIC DNA]</scope>
    <source>
        <strain evidence="3 4">258</strain>
    </source>
</reference>
<dbReference type="InterPro" id="IPR003675">
    <property type="entry name" value="Rce1/LyrA-like_dom"/>
</dbReference>
<evidence type="ECO:0000259" key="2">
    <source>
        <dbReference type="Pfam" id="PF02517"/>
    </source>
</evidence>
<evidence type="ECO:0000313" key="4">
    <source>
        <dbReference type="Proteomes" id="UP000006465"/>
    </source>
</evidence>
<feature type="domain" description="CAAX prenyl protease 2/Lysostaphin resistance protein A-like" evidence="2">
    <location>
        <begin position="142"/>
        <end position="228"/>
    </location>
</feature>
<proteinExistence type="predicted"/>
<keyword evidence="1" id="KW-0812">Transmembrane</keyword>
<feature type="transmembrane region" description="Helical" evidence="1">
    <location>
        <begin position="137"/>
        <end position="156"/>
    </location>
</feature>
<dbReference type="Pfam" id="PF02517">
    <property type="entry name" value="Rce1-like"/>
    <property type="match status" value="1"/>
</dbReference>
<feature type="transmembrane region" description="Helical" evidence="1">
    <location>
        <begin position="20"/>
        <end position="43"/>
    </location>
</feature>
<dbReference type="RefSeq" id="WP_014522938.1">
    <property type="nucleotide sequence ID" value="NC_017945.3"/>
</dbReference>
<keyword evidence="3" id="KW-0645">Protease</keyword>
<dbReference type="KEGG" id="coe:CP258_00245"/>
<keyword evidence="3" id="KW-0482">Metalloprotease</keyword>